<evidence type="ECO:0000313" key="1">
    <source>
        <dbReference type="EMBL" id="APU01623.1"/>
    </source>
</evidence>
<name>A0A219YD34_9CAUD</name>
<reference evidence="1 2" key="1">
    <citation type="journal article" date="2017" name="Sci. Rep.">
        <title>Characterization and diversity of phages infecting Aeromonas salmonicida subsp. salmonicida.</title>
        <authorList>
            <person name="Vincent A.T."/>
            <person name="Paquet V.E."/>
            <person name="Bernatchez A."/>
            <person name="Tremblay D.M."/>
            <person name="Moineau S."/>
            <person name="Charette S.J."/>
        </authorList>
    </citation>
    <scope>NUCLEOTIDE SEQUENCE [LARGE SCALE GENOMIC DNA]</scope>
</reference>
<dbReference type="Pfam" id="PF17438">
    <property type="entry name" value="DUF5417"/>
    <property type="match status" value="1"/>
</dbReference>
<dbReference type="EMBL" id="KY290955">
    <property type="protein sequence ID" value="APU01623.1"/>
    <property type="molecule type" value="Genomic_DNA"/>
</dbReference>
<organism evidence="1 2">
    <name type="scientific">Aeromonas phage 65.2</name>
    <dbReference type="NCBI Taxonomy" id="1932896"/>
    <lineage>
        <taxon>Viruses</taxon>
        <taxon>Duplodnaviria</taxon>
        <taxon>Heunggongvirae</taxon>
        <taxon>Uroviricota</taxon>
        <taxon>Caudoviricetes</taxon>
        <taxon>Pantevenvirales</taxon>
        <taxon>Straboviridae</taxon>
        <taxon>Emmerichvirinae</taxon>
        <taxon>Ishigurovirus</taxon>
        <taxon>Ishigurovirus osborne</taxon>
    </lineage>
</organism>
<evidence type="ECO:0000313" key="2">
    <source>
        <dbReference type="Proteomes" id="UP000225215"/>
    </source>
</evidence>
<sequence length="91" mass="10299">MKLQRESINLGGEYRGQWSFSIRDNSEDALVAVETALNSIVIGVRGDGRNITWKDYCDLCPVYDEGISCGYMIPVEMVDEFKADFKKAKKL</sequence>
<dbReference type="Proteomes" id="UP000225215">
    <property type="component" value="Segment"/>
</dbReference>
<protein>
    <recommendedName>
        <fullName evidence="3">Phage protein</fullName>
    </recommendedName>
</protein>
<evidence type="ECO:0008006" key="3">
    <source>
        <dbReference type="Google" id="ProtNLM"/>
    </source>
</evidence>
<accession>A0A219YD34</accession>
<dbReference type="InterPro" id="IPR035392">
    <property type="entry name" value="DUF5417"/>
</dbReference>
<proteinExistence type="predicted"/>